<dbReference type="EMBL" id="CP000697">
    <property type="protein sequence ID" value="ABQ31501.1"/>
    <property type="molecule type" value="Genomic_DNA"/>
</dbReference>
<organism evidence="1 2">
    <name type="scientific">Acidiphilium cryptum (strain JF-5)</name>
    <dbReference type="NCBI Taxonomy" id="349163"/>
    <lineage>
        <taxon>Bacteria</taxon>
        <taxon>Pseudomonadati</taxon>
        <taxon>Pseudomonadota</taxon>
        <taxon>Alphaproteobacteria</taxon>
        <taxon>Acetobacterales</taxon>
        <taxon>Acidocellaceae</taxon>
        <taxon>Acidiphilium</taxon>
    </lineage>
</organism>
<proteinExistence type="predicted"/>
<dbReference type="STRING" id="349163.Acry_2306"/>
<keyword evidence="2" id="KW-1185">Reference proteome</keyword>
<dbReference type="Proteomes" id="UP000000245">
    <property type="component" value="Chromosome"/>
</dbReference>
<protein>
    <submittedName>
        <fullName evidence="1">Uncharacterized protein</fullName>
    </submittedName>
</protein>
<dbReference type="RefSeq" id="WP_012039954.1">
    <property type="nucleotide sequence ID" value="NC_009484.1"/>
</dbReference>
<name>A5G0W9_ACICJ</name>
<sequence length="215" mass="24265">MTDDREAGGKAPADPQFVEITGADGKVIFRAALNPPRFRQLDAEAQARIVSEVRLHLAVPETVAAAAWRNVFMAMFPLAHAIEPRPDTFKKSDWLRMTKLAAELKNLCARHVREQPETAEQDPCFDLIGRLDHLENWSKRQSAMSGRARGQPRPNWLDGALEDFRLSFAHLFGVEPTDAPKAPFNRFVQATLRELSGIEIGNDWLRDKRRKQGGK</sequence>
<evidence type="ECO:0000313" key="2">
    <source>
        <dbReference type="Proteomes" id="UP000000245"/>
    </source>
</evidence>
<dbReference type="HOGENOM" id="CLU_1280892_0_0_5"/>
<dbReference type="AlphaFoldDB" id="A5G0W9"/>
<reference evidence="1 2" key="1">
    <citation type="submission" date="2007-05" db="EMBL/GenBank/DDBJ databases">
        <title>Complete sequence of chromosome of Acidiphilium cryptum JF-5.</title>
        <authorList>
            <consortium name="US DOE Joint Genome Institute"/>
            <person name="Copeland A."/>
            <person name="Lucas S."/>
            <person name="Lapidus A."/>
            <person name="Barry K."/>
            <person name="Detter J.C."/>
            <person name="Glavina del Rio T."/>
            <person name="Hammon N."/>
            <person name="Israni S."/>
            <person name="Dalin E."/>
            <person name="Tice H."/>
            <person name="Pitluck S."/>
            <person name="Sims D."/>
            <person name="Brettin T."/>
            <person name="Bruce D."/>
            <person name="Han C."/>
            <person name="Schmutz J."/>
            <person name="Larimer F."/>
            <person name="Land M."/>
            <person name="Hauser L."/>
            <person name="Kyrpides N."/>
            <person name="Kim E."/>
            <person name="Magnuson T."/>
            <person name="Richardson P."/>
        </authorList>
    </citation>
    <scope>NUCLEOTIDE SEQUENCE [LARGE SCALE GENOMIC DNA]</scope>
    <source>
        <strain evidence="1 2">JF-5</strain>
    </source>
</reference>
<gene>
    <name evidence="1" type="ordered locus">Acry_2306</name>
</gene>
<evidence type="ECO:0000313" key="1">
    <source>
        <dbReference type="EMBL" id="ABQ31501.1"/>
    </source>
</evidence>
<dbReference type="KEGG" id="acr:Acry_2306"/>
<accession>A5G0W9</accession>